<name>A0A8F6U0B1_9RHOB</name>
<dbReference type="EMBL" id="CP079194">
    <property type="protein sequence ID" value="QXT40996.1"/>
    <property type="molecule type" value="Genomic_DNA"/>
</dbReference>
<dbReference type="KEGG" id="gce:KYE46_07190"/>
<dbReference type="AlphaFoldDB" id="A0A8F6U0B1"/>
<protein>
    <submittedName>
        <fullName evidence="1">Uncharacterized protein</fullName>
    </submittedName>
</protein>
<keyword evidence="2" id="KW-1185">Reference proteome</keyword>
<evidence type="ECO:0000313" key="1">
    <source>
        <dbReference type="EMBL" id="QXT40996.1"/>
    </source>
</evidence>
<accession>A0A8F6U0B1</accession>
<sequence>MLLFFVGGCGAALQQCDFLDVTQSTSRLLQPESAMEQCVTVQDLGGGVTRIECEDGREGFVFQ</sequence>
<dbReference type="Proteomes" id="UP000825009">
    <property type="component" value="Chromosome"/>
</dbReference>
<dbReference type="RefSeq" id="WP_219004504.1">
    <property type="nucleotide sequence ID" value="NZ_CP079194.1"/>
</dbReference>
<evidence type="ECO:0000313" key="2">
    <source>
        <dbReference type="Proteomes" id="UP000825009"/>
    </source>
</evidence>
<gene>
    <name evidence="1" type="ORF">KYE46_07190</name>
</gene>
<reference evidence="1 2" key="1">
    <citation type="submission" date="2021-07" db="EMBL/GenBank/DDBJ databases">
        <title>A novel Jannaschia species isolated from marine dinoflagellate Ceratoperidinium margalefii.</title>
        <authorList>
            <person name="Jiang Y."/>
            <person name="Li Z."/>
        </authorList>
    </citation>
    <scope>NUCLEOTIDE SEQUENCE [LARGE SCALE GENOMIC DNA]</scope>
    <source>
        <strain evidence="1 2">J12C1-MA-4</strain>
    </source>
</reference>
<organism evidence="1 2">
    <name type="scientific">Gymnodinialimonas ceratoperidinii</name>
    <dbReference type="NCBI Taxonomy" id="2856823"/>
    <lineage>
        <taxon>Bacteria</taxon>
        <taxon>Pseudomonadati</taxon>
        <taxon>Pseudomonadota</taxon>
        <taxon>Alphaproteobacteria</taxon>
        <taxon>Rhodobacterales</taxon>
        <taxon>Paracoccaceae</taxon>
        <taxon>Gymnodinialimonas</taxon>
    </lineage>
</organism>
<proteinExistence type="predicted"/>